<keyword evidence="2" id="KW-1185">Reference proteome</keyword>
<evidence type="ECO:0000313" key="1">
    <source>
        <dbReference type="EMBL" id="GAA0177123.1"/>
    </source>
</evidence>
<accession>A0AAV3RQ32</accession>
<gene>
    <name evidence="1" type="ORF">LIER_29658</name>
</gene>
<dbReference type="AlphaFoldDB" id="A0AAV3RQ32"/>
<dbReference type="EMBL" id="BAABME010010283">
    <property type="protein sequence ID" value="GAA0177123.1"/>
    <property type="molecule type" value="Genomic_DNA"/>
</dbReference>
<protein>
    <submittedName>
        <fullName evidence="1">Uncharacterized protein</fullName>
    </submittedName>
</protein>
<sequence>MIGTGASFDMGRVLFDQITQHATSHAVLKRIPYPKMICSILLSQNNDILTSDDIEGADLGVITITPRLMEGTHVADVPLGLRLKKTPPQLTLMT</sequence>
<evidence type="ECO:0000313" key="2">
    <source>
        <dbReference type="Proteomes" id="UP001454036"/>
    </source>
</evidence>
<dbReference type="Proteomes" id="UP001454036">
    <property type="component" value="Unassembled WGS sequence"/>
</dbReference>
<proteinExistence type="predicted"/>
<name>A0AAV3RQ32_LITER</name>
<comment type="caution">
    <text evidence="1">The sequence shown here is derived from an EMBL/GenBank/DDBJ whole genome shotgun (WGS) entry which is preliminary data.</text>
</comment>
<reference evidence="1 2" key="1">
    <citation type="submission" date="2024-01" db="EMBL/GenBank/DDBJ databases">
        <title>The complete chloroplast genome sequence of Lithospermum erythrorhizon: insights into the phylogenetic relationship among Boraginaceae species and the maternal lineages of purple gromwells.</title>
        <authorList>
            <person name="Okada T."/>
            <person name="Watanabe K."/>
        </authorList>
    </citation>
    <scope>NUCLEOTIDE SEQUENCE [LARGE SCALE GENOMIC DNA]</scope>
</reference>
<organism evidence="1 2">
    <name type="scientific">Lithospermum erythrorhizon</name>
    <name type="common">Purple gromwell</name>
    <name type="synonym">Lithospermum officinale var. erythrorhizon</name>
    <dbReference type="NCBI Taxonomy" id="34254"/>
    <lineage>
        <taxon>Eukaryota</taxon>
        <taxon>Viridiplantae</taxon>
        <taxon>Streptophyta</taxon>
        <taxon>Embryophyta</taxon>
        <taxon>Tracheophyta</taxon>
        <taxon>Spermatophyta</taxon>
        <taxon>Magnoliopsida</taxon>
        <taxon>eudicotyledons</taxon>
        <taxon>Gunneridae</taxon>
        <taxon>Pentapetalae</taxon>
        <taxon>asterids</taxon>
        <taxon>lamiids</taxon>
        <taxon>Boraginales</taxon>
        <taxon>Boraginaceae</taxon>
        <taxon>Boraginoideae</taxon>
        <taxon>Lithospermeae</taxon>
        <taxon>Lithospermum</taxon>
    </lineage>
</organism>